<comment type="caution">
    <text evidence="2">The sequence shown here is derived from an EMBL/GenBank/DDBJ whole genome shotgun (WGS) entry which is preliminary data.</text>
</comment>
<feature type="compositionally biased region" description="Basic and acidic residues" evidence="1">
    <location>
        <begin position="44"/>
        <end position="57"/>
    </location>
</feature>
<gene>
    <name evidence="2" type="ORF">SDC9_196223</name>
</gene>
<name>A0A645IMZ1_9ZZZZ</name>
<evidence type="ECO:0000313" key="2">
    <source>
        <dbReference type="EMBL" id="MPN48613.1"/>
    </source>
</evidence>
<feature type="region of interest" description="Disordered" evidence="1">
    <location>
        <begin position="44"/>
        <end position="66"/>
    </location>
</feature>
<sequence>MAHDSHLEVVDHDFLRNRAEKLQGMAVAGQELIHGFREGELHIDHTAVTKDHDKEGEPAAGRTHRH</sequence>
<evidence type="ECO:0000256" key="1">
    <source>
        <dbReference type="SAM" id="MobiDB-lite"/>
    </source>
</evidence>
<dbReference type="EMBL" id="VSSQ01111102">
    <property type="protein sequence ID" value="MPN48613.1"/>
    <property type="molecule type" value="Genomic_DNA"/>
</dbReference>
<protein>
    <submittedName>
        <fullName evidence="2">Uncharacterized protein</fullName>
    </submittedName>
</protein>
<organism evidence="2">
    <name type="scientific">bioreactor metagenome</name>
    <dbReference type="NCBI Taxonomy" id="1076179"/>
    <lineage>
        <taxon>unclassified sequences</taxon>
        <taxon>metagenomes</taxon>
        <taxon>ecological metagenomes</taxon>
    </lineage>
</organism>
<accession>A0A645IMZ1</accession>
<proteinExistence type="predicted"/>
<dbReference type="AlphaFoldDB" id="A0A645IMZ1"/>
<reference evidence="2" key="1">
    <citation type="submission" date="2019-08" db="EMBL/GenBank/DDBJ databases">
        <authorList>
            <person name="Kucharzyk K."/>
            <person name="Murdoch R.W."/>
            <person name="Higgins S."/>
            <person name="Loffler F."/>
        </authorList>
    </citation>
    <scope>NUCLEOTIDE SEQUENCE</scope>
</reference>